<reference evidence="1" key="1">
    <citation type="journal article" date="2023" name="Mol. Phylogenet. Evol.">
        <title>Genome-scale phylogeny and comparative genomics of the fungal order Sordariales.</title>
        <authorList>
            <person name="Hensen N."/>
            <person name="Bonometti L."/>
            <person name="Westerberg I."/>
            <person name="Brannstrom I.O."/>
            <person name="Guillou S."/>
            <person name="Cros-Aarteil S."/>
            <person name="Calhoun S."/>
            <person name="Haridas S."/>
            <person name="Kuo A."/>
            <person name="Mondo S."/>
            <person name="Pangilinan J."/>
            <person name="Riley R."/>
            <person name="LaButti K."/>
            <person name="Andreopoulos B."/>
            <person name="Lipzen A."/>
            <person name="Chen C."/>
            <person name="Yan M."/>
            <person name="Daum C."/>
            <person name="Ng V."/>
            <person name="Clum A."/>
            <person name="Steindorff A."/>
            <person name="Ohm R.A."/>
            <person name="Martin F."/>
            <person name="Silar P."/>
            <person name="Natvig D.O."/>
            <person name="Lalanne C."/>
            <person name="Gautier V."/>
            <person name="Ament-Velasquez S.L."/>
            <person name="Kruys A."/>
            <person name="Hutchinson M.I."/>
            <person name="Powell A.J."/>
            <person name="Barry K."/>
            <person name="Miller A.N."/>
            <person name="Grigoriev I.V."/>
            <person name="Debuchy R."/>
            <person name="Gladieux P."/>
            <person name="Hiltunen Thoren M."/>
            <person name="Johannesson H."/>
        </authorList>
    </citation>
    <scope>NUCLEOTIDE SEQUENCE</scope>
    <source>
        <strain evidence="1">CBS 958.72</strain>
    </source>
</reference>
<dbReference type="AlphaFoldDB" id="A0AAE0KDE1"/>
<name>A0AAE0KDE1_9PEZI</name>
<evidence type="ECO:0000313" key="2">
    <source>
        <dbReference type="Proteomes" id="UP001287356"/>
    </source>
</evidence>
<sequence>MPRHLPRTQMRGRRSMAVLYVLLQCCWVLLLRACVKRTSKFATARILFVCHGKWTVMSHRQTDRQTDGQPSQCDRLGRRILHLVFLLAPPACPGACMHACMHVQSISILHTTTTSILAEIVVCCSGGRCNLPNYLGSRPSGSSVLDLACSTLHHERENELTGYVLPSSCGLII</sequence>
<comment type="caution">
    <text evidence="1">The sequence shown here is derived from an EMBL/GenBank/DDBJ whole genome shotgun (WGS) entry which is preliminary data.</text>
</comment>
<dbReference type="Proteomes" id="UP001287356">
    <property type="component" value="Unassembled WGS sequence"/>
</dbReference>
<evidence type="ECO:0000313" key="1">
    <source>
        <dbReference type="EMBL" id="KAK3374095.1"/>
    </source>
</evidence>
<dbReference type="EMBL" id="JAULSN010000004">
    <property type="protein sequence ID" value="KAK3374095.1"/>
    <property type="molecule type" value="Genomic_DNA"/>
</dbReference>
<gene>
    <name evidence="1" type="ORF">B0T24DRAFT_287363</name>
</gene>
<accession>A0AAE0KDE1</accession>
<keyword evidence="2" id="KW-1185">Reference proteome</keyword>
<organism evidence="1 2">
    <name type="scientific">Lasiosphaeria ovina</name>
    <dbReference type="NCBI Taxonomy" id="92902"/>
    <lineage>
        <taxon>Eukaryota</taxon>
        <taxon>Fungi</taxon>
        <taxon>Dikarya</taxon>
        <taxon>Ascomycota</taxon>
        <taxon>Pezizomycotina</taxon>
        <taxon>Sordariomycetes</taxon>
        <taxon>Sordariomycetidae</taxon>
        <taxon>Sordariales</taxon>
        <taxon>Lasiosphaeriaceae</taxon>
        <taxon>Lasiosphaeria</taxon>
    </lineage>
</organism>
<reference evidence="1" key="2">
    <citation type="submission" date="2023-06" db="EMBL/GenBank/DDBJ databases">
        <authorList>
            <consortium name="Lawrence Berkeley National Laboratory"/>
            <person name="Haridas S."/>
            <person name="Hensen N."/>
            <person name="Bonometti L."/>
            <person name="Westerberg I."/>
            <person name="Brannstrom I.O."/>
            <person name="Guillou S."/>
            <person name="Cros-Aarteil S."/>
            <person name="Calhoun S."/>
            <person name="Kuo A."/>
            <person name="Mondo S."/>
            <person name="Pangilinan J."/>
            <person name="Riley R."/>
            <person name="Labutti K."/>
            <person name="Andreopoulos B."/>
            <person name="Lipzen A."/>
            <person name="Chen C."/>
            <person name="Yanf M."/>
            <person name="Daum C."/>
            <person name="Ng V."/>
            <person name="Clum A."/>
            <person name="Steindorff A."/>
            <person name="Ohm R."/>
            <person name="Martin F."/>
            <person name="Silar P."/>
            <person name="Natvig D."/>
            <person name="Lalanne C."/>
            <person name="Gautier V."/>
            <person name="Ament-Velasquez S.L."/>
            <person name="Kruys A."/>
            <person name="Hutchinson M.I."/>
            <person name="Powell A.J."/>
            <person name="Barry K."/>
            <person name="Miller A.N."/>
            <person name="Grigoriev I.V."/>
            <person name="Debuchy R."/>
            <person name="Gladieux P."/>
            <person name="Thoren M.H."/>
            <person name="Johannesson H."/>
        </authorList>
    </citation>
    <scope>NUCLEOTIDE SEQUENCE</scope>
    <source>
        <strain evidence="1">CBS 958.72</strain>
    </source>
</reference>
<protein>
    <submittedName>
        <fullName evidence="1">Uncharacterized protein</fullName>
    </submittedName>
</protein>
<proteinExistence type="predicted"/>